<proteinExistence type="predicted"/>
<sequence>MFLFSIFVLFLTACLAGWLLVFPAGRDAAGAVALRLGRDVDRARKDVTAHGSRGMLEAGRGMRAFLARLGRLLRRSPLLTAACAALILLPPLAALSLAGRTELPGVAAPDPAVNEQVADLLRGERLAAPAPLPPAAFTTAEVTLVRPQLAGANRNWDLLDPDFTQRLLLMFKVMRDQYGYEMVLLEGYRSPERQNRLADAGGHVTNARAFQSWHQFGLAGDCAFLRNGKVVISEKDPWAMRGYELYGQVAEAAGMTWGGRWKMMDFGHVELRTQRRR</sequence>
<name>A0A4P6L2R3_9BURK</name>
<dbReference type="EMBL" id="CP035913">
    <property type="protein sequence ID" value="QBE65148.1"/>
    <property type="molecule type" value="Genomic_DNA"/>
</dbReference>
<dbReference type="SUPFAM" id="SSF55166">
    <property type="entry name" value="Hedgehog/DD-peptidase"/>
    <property type="match status" value="1"/>
</dbReference>
<dbReference type="GO" id="GO:0008233">
    <property type="term" value="F:peptidase activity"/>
    <property type="evidence" value="ECO:0007669"/>
    <property type="project" value="InterPro"/>
</dbReference>
<dbReference type="OrthoDB" id="8479979at2"/>
<evidence type="ECO:0000313" key="3">
    <source>
        <dbReference type="Proteomes" id="UP000290637"/>
    </source>
</evidence>
<accession>A0A4P6L2R3</accession>
<dbReference type="InterPro" id="IPR039561">
    <property type="entry name" value="Peptidase_M15C"/>
</dbReference>
<keyword evidence="3" id="KW-1185">Reference proteome</keyword>
<dbReference type="CDD" id="cd14845">
    <property type="entry name" value="L-Ala-D-Glu_peptidase_like"/>
    <property type="match status" value="1"/>
</dbReference>
<dbReference type="RefSeq" id="WP_130188259.1">
    <property type="nucleotide sequence ID" value="NZ_CP035913.1"/>
</dbReference>
<protein>
    <submittedName>
        <fullName evidence="2">M15 family peptidase</fullName>
    </submittedName>
</protein>
<feature type="domain" description="Peptidase M15C" evidence="1">
    <location>
        <begin position="206"/>
        <end position="271"/>
    </location>
</feature>
<organism evidence="2 3">
    <name type="scientific">Pseudoduganella lutea</name>
    <dbReference type="NCBI Taxonomy" id="321985"/>
    <lineage>
        <taxon>Bacteria</taxon>
        <taxon>Pseudomonadati</taxon>
        <taxon>Pseudomonadota</taxon>
        <taxon>Betaproteobacteria</taxon>
        <taxon>Burkholderiales</taxon>
        <taxon>Oxalobacteraceae</taxon>
        <taxon>Telluria group</taxon>
        <taxon>Pseudoduganella</taxon>
    </lineage>
</organism>
<dbReference type="Proteomes" id="UP000290637">
    <property type="component" value="Chromosome"/>
</dbReference>
<evidence type="ECO:0000313" key="2">
    <source>
        <dbReference type="EMBL" id="QBE65148.1"/>
    </source>
</evidence>
<reference evidence="2 3" key="1">
    <citation type="submission" date="2019-02" db="EMBL/GenBank/DDBJ databases">
        <title>Draft Genome Sequences of Six Type Strains of the Genus Massilia.</title>
        <authorList>
            <person name="Miess H."/>
            <person name="Frediansyhah A."/>
            <person name="Gross H."/>
        </authorList>
    </citation>
    <scope>NUCLEOTIDE SEQUENCE [LARGE SCALE GENOMIC DNA]</scope>
    <source>
        <strain evidence="2 3">DSM 17473</strain>
    </source>
</reference>
<gene>
    <name evidence="2" type="ORF">EWM63_20895</name>
</gene>
<dbReference type="KEGG" id="plue:EWM63_20895"/>
<dbReference type="Pfam" id="PF13539">
    <property type="entry name" value="Peptidase_M15_4"/>
    <property type="match status" value="1"/>
</dbReference>
<dbReference type="Gene3D" id="3.30.1380.10">
    <property type="match status" value="1"/>
</dbReference>
<dbReference type="AlphaFoldDB" id="A0A4P6L2R3"/>
<dbReference type="InterPro" id="IPR009045">
    <property type="entry name" value="Zn_M74/Hedgehog-like"/>
</dbReference>
<evidence type="ECO:0000259" key="1">
    <source>
        <dbReference type="Pfam" id="PF13539"/>
    </source>
</evidence>